<keyword evidence="3" id="KW-1185">Reference proteome</keyword>
<dbReference type="InterPro" id="IPR002716">
    <property type="entry name" value="PIN_dom"/>
</dbReference>
<dbReference type="GO" id="GO:0003677">
    <property type="term" value="F:DNA binding"/>
    <property type="evidence" value="ECO:0007669"/>
    <property type="project" value="UniProtKB-KW"/>
</dbReference>
<protein>
    <submittedName>
        <fullName evidence="2">DNA-binding protein</fullName>
    </submittedName>
</protein>
<dbReference type="Pfam" id="PF01850">
    <property type="entry name" value="PIN"/>
    <property type="match status" value="1"/>
</dbReference>
<dbReference type="Proteomes" id="UP000241436">
    <property type="component" value="Unassembled WGS sequence"/>
</dbReference>
<accession>A0A2T4U0D9</accession>
<comment type="caution">
    <text evidence="2">The sequence shown here is derived from an EMBL/GenBank/DDBJ whole genome shotgun (WGS) entry which is preliminary data.</text>
</comment>
<sequence>MVPTIYLETSIISYLAAQPSRDLITAARQQLTHEWWDRRRNSFQLFVSELVLVEISRGDAEASARRLAWLDGIEAVDTSPLAEEIADHILRHAGLPQHARADALHIAIAASQGIDYLMTWNATHIANALIRPRVERVCRSLGFEPPVLCTPDELMAGEEP</sequence>
<dbReference type="AlphaFoldDB" id="A0A2T4U0D9"/>
<organism evidence="2 3">
    <name type="scientific">Candidatus Methylomirabilis limnetica</name>
    <dbReference type="NCBI Taxonomy" id="2033718"/>
    <lineage>
        <taxon>Bacteria</taxon>
        <taxon>Candidatus Methylomirabilota</taxon>
        <taxon>Candidatus Methylomirabilia</taxon>
        <taxon>Candidatus Methylomirabilales</taxon>
        <taxon>Candidatus Methylomirabilaceae</taxon>
        <taxon>Candidatus Methylomirabilis</taxon>
    </lineage>
</organism>
<gene>
    <name evidence="2" type="ORF">CLG94_02605</name>
</gene>
<proteinExistence type="predicted"/>
<dbReference type="SUPFAM" id="SSF88723">
    <property type="entry name" value="PIN domain-like"/>
    <property type="match status" value="1"/>
</dbReference>
<evidence type="ECO:0000313" key="2">
    <source>
        <dbReference type="EMBL" id="PTL36788.1"/>
    </source>
</evidence>
<dbReference type="RefSeq" id="WP_107561345.1">
    <property type="nucleotide sequence ID" value="NZ_NVQC01000012.1"/>
</dbReference>
<feature type="domain" description="PIN" evidence="1">
    <location>
        <begin position="5"/>
        <end position="119"/>
    </location>
</feature>
<keyword evidence="2" id="KW-0238">DNA-binding</keyword>
<dbReference type="OrthoDB" id="5625074at2"/>
<reference evidence="2 3" key="1">
    <citation type="submission" date="2017-09" db="EMBL/GenBank/DDBJ databases">
        <title>Bloom of a denitrifying methanotroph, Candidatus Methylomirabilis limnetica, in a deep stratified lake.</title>
        <authorList>
            <person name="Graf J.S."/>
            <person name="Marchant H.K."/>
            <person name="Tienken D."/>
            <person name="Hach P.F."/>
            <person name="Brand A."/>
            <person name="Schubert C.J."/>
            <person name="Kuypers M.M."/>
            <person name="Milucka J."/>
        </authorList>
    </citation>
    <scope>NUCLEOTIDE SEQUENCE [LARGE SCALE GENOMIC DNA]</scope>
    <source>
        <strain evidence="2 3">Zug</strain>
    </source>
</reference>
<evidence type="ECO:0000259" key="1">
    <source>
        <dbReference type="Pfam" id="PF01850"/>
    </source>
</evidence>
<evidence type="ECO:0000313" key="3">
    <source>
        <dbReference type="Proteomes" id="UP000241436"/>
    </source>
</evidence>
<dbReference type="Gene3D" id="3.40.50.1010">
    <property type="entry name" value="5'-nuclease"/>
    <property type="match status" value="1"/>
</dbReference>
<dbReference type="InterPro" id="IPR029060">
    <property type="entry name" value="PIN-like_dom_sf"/>
</dbReference>
<dbReference type="EMBL" id="NVQC01000012">
    <property type="protein sequence ID" value="PTL36788.1"/>
    <property type="molecule type" value="Genomic_DNA"/>
</dbReference>
<dbReference type="CDD" id="cd18687">
    <property type="entry name" value="PIN_VapC-like"/>
    <property type="match status" value="1"/>
</dbReference>
<reference evidence="3" key="2">
    <citation type="journal article" date="2018" name="Environ. Microbiol.">
        <title>Bloom of a denitrifying methanotroph, 'Candidatus Methylomirabilis limnetica', in a deep stratified lake.</title>
        <authorList>
            <person name="Graf J.S."/>
            <person name="Mayr M.J."/>
            <person name="Marchant H.K."/>
            <person name="Tienken D."/>
            <person name="Hach P.F."/>
            <person name="Brand A."/>
            <person name="Schubert C.J."/>
            <person name="Kuypers M.M."/>
            <person name="Milucka J."/>
        </authorList>
    </citation>
    <scope>NUCLEOTIDE SEQUENCE [LARGE SCALE GENOMIC DNA]</scope>
    <source>
        <strain evidence="3">Zug</strain>
    </source>
</reference>
<name>A0A2T4U0D9_9BACT</name>